<dbReference type="InterPro" id="IPR041685">
    <property type="entry name" value="AAA_GajA/Old/RecF-like"/>
</dbReference>
<dbReference type="HOGENOM" id="CLU_025425_0_0_9"/>
<evidence type="ECO:0000259" key="1">
    <source>
        <dbReference type="Pfam" id="PF13175"/>
    </source>
</evidence>
<dbReference type="Proteomes" id="UP000004756">
    <property type="component" value="Unassembled WGS sequence"/>
</dbReference>
<comment type="caution">
    <text evidence="2">The sequence shown here is derived from an EMBL/GenBank/DDBJ whole genome shotgun (WGS) entry which is preliminary data.</text>
</comment>
<dbReference type="InterPro" id="IPR027417">
    <property type="entry name" value="P-loop_NTPase"/>
</dbReference>
<dbReference type="AlphaFoldDB" id="C0D1X9"/>
<dbReference type="InterPro" id="IPR051396">
    <property type="entry name" value="Bact_Antivir_Def_Nuclease"/>
</dbReference>
<feature type="domain" description="Endonuclease GajA/Old nuclease/RecF-like AAA" evidence="1">
    <location>
        <begin position="120"/>
        <end position="222"/>
    </location>
</feature>
<proteinExistence type="predicted"/>
<dbReference type="Pfam" id="PF13175">
    <property type="entry name" value="AAA_15"/>
    <property type="match status" value="1"/>
</dbReference>
<dbReference type="SUPFAM" id="SSF52540">
    <property type="entry name" value="P-loop containing nucleoside triphosphate hydrolases"/>
    <property type="match status" value="1"/>
</dbReference>
<accession>C0D1X9</accession>
<evidence type="ECO:0000313" key="3">
    <source>
        <dbReference type="Proteomes" id="UP000004756"/>
    </source>
</evidence>
<evidence type="ECO:0000313" key="2">
    <source>
        <dbReference type="EMBL" id="EEG54667.1"/>
    </source>
</evidence>
<name>C0D1X9_9FIRM</name>
<gene>
    <name evidence="2" type="ORF">CLOSTASPAR_03268</name>
</gene>
<dbReference type="EMBL" id="ACCJ01000246">
    <property type="protein sequence ID" value="EEG54667.1"/>
    <property type="molecule type" value="Genomic_DNA"/>
</dbReference>
<dbReference type="PANTHER" id="PTHR43581:SF2">
    <property type="entry name" value="EXCINUCLEASE ATPASE SUBUNIT"/>
    <property type="match status" value="1"/>
</dbReference>
<dbReference type="PANTHER" id="PTHR43581">
    <property type="entry name" value="ATP/GTP PHOSPHATASE"/>
    <property type="match status" value="1"/>
</dbReference>
<reference evidence="2 3" key="1">
    <citation type="submission" date="2009-02" db="EMBL/GenBank/DDBJ databases">
        <title>Draft genome sequence of Clostridium asparagiforme (DSM 15981).</title>
        <authorList>
            <person name="Sudarsanam P."/>
            <person name="Ley R."/>
            <person name="Guruge J."/>
            <person name="Turnbaugh P.J."/>
            <person name="Mahowald M."/>
            <person name="Liep D."/>
            <person name="Gordon J."/>
        </authorList>
    </citation>
    <scope>NUCLEOTIDE SEQUENCE [LARGE SCALE GENOMIC DNA]</scope>
    <source>
        <strain evidence="2 3">DSM 15981</strain>
    </source>
</reference>
<protein>
    <recommendedName>
        <fullName evidence="1">Endonuclease GajA/Old nuclease/RecF-like AAA domain-containing protein</fullName>
    </recommendedName>
</protein>
<sequence>MNFDGKQRYEDFSRKSNPYIPMVLPRLYRINAERELNQLQNDLLMFQEDDQLRQIRAGSCIFERAKKCRHCFQCIGLINQKKPDELTAFETARLLEYKIYQLNLNDFARKINENFFKNGGYEELSYALTCDVDQMFDLEVTAFNRKRGVSQPVEMMGKGMRSIYMLSLLETYIGEPGRLPSIIMVEDPEIFLHPQLEKACSELLYRLSKKNQVIFKTHSPTLLFNFNSRQIRQVVLDGDRYSVLREKTDIGRILDDLGYGASDLMNVSFVFIVEGKQDKSRLPLLLERYYSEVYDSQGRLLRISIITTNSCTNIKTYANLKYMNQVYLRDQFLMIRDGDGKDPEELAGQLCRYYDERNLEDVDRLPKVTRRNVLILKYYSFENYFLNPQVMAKLGIVESEEAFYRTLFCKWGEYLGRIRSGQELQRILGRDFTSPEDMREHMEEIRIYMRGHNLYDIFYGPYREREQEILREYIHIAPREDFQDILDAIDRFVYFDSRKIAGEETGSKQNE</sequence>
<dbReference type="Gene3D" id="3.40.50.300">
    <property type="entry name" value="P-loop containing nucleotide triphosphate hydrolases"/>
    <property type="match status" value="1"/>
</dbReference>
<keyword evidence="3" id="KW-1185">Reference proteome</keyword>
<organism evidence="2 3">
    <name type="scientific">[Clostridium] asparagiforme DSM 15981</name>
    <dbReference type="NCBI Taxonomy" id="518636"/>
    <lineage>
        <taxon>Bacteria</taxon>
        <taxon>Bacillati</taxon>
        <taxon>Bacillota</taxon>
        <taxon>Clostridia</taxon>
        <taxon>Lachnospirales</taxon>
        <taxon>Lachnospiraceae</taxon>
        <taxon>Enterocloster</taxon>
    </lineage>
</organism>